<dbReference type="EC" id="2.4.99.12" evidence="2 8"/>
<dbReference type="Pfam" id="PF04413">
    <property type="entry name" value="Glycos_transf_N"/>
    <property type="match status" value="1"/>
</dbReference>
<comment type="function">
    <text evidence="8">Involved in lipopolysaccharide (LPS) biosynthesis. Catalyzes the transfer of 3-deoxy-D-manno-octulosonate (Kdo) residue(s) from CMP-Kdo to lipid IV(A), the tetraacyldisaccharide-1,4'-bisphosphate precursor of lipid A.</text>
</comment>
<evidence type="ECO:0000313" key="11">
    <source>
        <dbReference type="Proteomes" id="UP000557307"/>
    </source>
</evidence>
<dbReference type="GO" id="GO:0009245">
    <property type="term" value="P:lipid A biosynthetic process"/>
    <property type="evidence" value="ECO:0007669"/>
    <property type="project" value="TreeGrafter"/>
</dbReference>
<proteinExistence type="inferred from homology"/>
<dbReference type="EMBL" id="JACHGF010000004">
    <property type="protein sequence ID" value="MBB5285110.1"/>
    <property type="molecule type" value="Genomic_DNA"/>
</dbReference>
<dbReference type="GO" id="GO:0009244">
    <property type="term" value="P:lipopolysaccharide core region biosynthetic process"/>
    <property type="evidence" value="ECO:0007669"/>
    <property type="project" value="UniProtKB-UniRule"/>
</dbReference>
<keyword evidence="10" id="KW-0328">Glycosyltransferase</keyword>
<evidence type="ECO:0000256" key="8">
    <source>
        <dbReference type="RuleBase" id="RU365103"/>
    </source>
</evidence>
<keyword evidence="8" id="KW-0448">Lipopolysaccharide biosynthesis</keyword>
<dbReference type="GO" id="GO:0043842">
    <property type="term" value="F:Kdo transferase activity"/>
    <property type="evidence" value="ECO:0007669"/>
    <property type="project" value="UniProtKB-EC"/>
</dbReference>
<dbReference type="PANTHER" id="PTHR42755">
    <property type="entry name" value="3-DEOXY-MANNO-OCTULOSONATE CYTIDYLYLTRANSFERASE"/>
    <property type="match status" value="1"/>
</dbReference>
<reference evidence="10 11" key="1">
    <citation type="submission" date="2020-08" db="EMBL/GenBank/DDBJ databases">
        <title>Genomic Encyclopedia of Type Strains, Phase IV (KMG-IV): sequencing the most valuable type-strain genomes for metagenomic binning, comparative biology and taxonomic classification.</title>
        <authorList>
            <person name="Goeker M."/>
        </authorList>
    </citation>
    <scope>NUCLEOTIDE SEQUENCE [LARGE SCALE GENOMIC DNA]</scope>
    <source>
        <strain evidence="10 11">DSM 105074</strain>
    </source>
</reference>
<name>A0A840TYY8_9BACT</name>
<keyword evidence="4 8" id="KW-0808">Transferase</keyword>
<feature type="domain" description="3-deoxy-D-manno-octulosonic-acid transferase N-terminal" evidence="9">
    <location>
        <begin position="49"/>
        <end position="210"/>
    </location>
</feature>
<dbReference type="RefSeq" id="WP_246440243.1">
    <property type="nucleotide sequence ID" value="NZ_JACHGF010000004.1"/>
</dbReference>
<accession>A0A840TYY8</accession>
<feature type="active site" description="Proton acceptor" evidence="7">
    <location>
        <position position="64"/>
    </location>
</feature>
<dbReference type="InterPro" id="IPR038107">
    <property type="entry name" value="Glycos_transf_N_sf"/>
</dbReference>
<evidence type="ECO:0000256" key="4">
    <source>
        <dbReference type="ARBA" id="ARBA00022679"/>
    </source>
</evidence>
<comment type="pathway">
    <text evidence="1 8">Bacterial outer membrane biogenesis; LPS core biosynthesis.</text>
</comment>
<dbReference type="Proteomes" id="UP000557307">
    <property type="component" value="Unassembled WGS sequence"/>
</dbReference>
<dbReference type="InterPro" id="IPR039901">
    <property type="entry name" value="Kdotransferase"/>
</dbReference>
<dbReference type="Gene3D" id="3.40.50.2000">
    <property type="entry name" value="Glycogen Phosphorylase B"/>
    <property type="match status" value="1"/>
</dbReference>
<dbReference type="UniPathway" id="UPA00958"/>
<protein>
    <recommendedName>
        <fullName evidence="3 8">3-deoxy-D-manno-octulosonic acid transferase</fullName>
        <shortName evidence="8">Kdo transferase</shortName>
        <ecNumber evidence="2 8">2.4.99.12</ecNumber>
    </recommendedName>
    <alternativeName>
        <fullName evidence="5 8">Lipid IV(A) 3-deoxy-D-manno-octulosonic acid transferase</fullName>
    </alternativeName>
</protein>
<keyword evidence="8" id="KW-1003">Cell membrane</keyword>
<dbReference type="Gene3D" id="3.40.50.11720">
    <property type="entry name" value="3-Deoxy-D-manno-octulosonic-acid transferase, N-terminal domain"/>
    <property type="match status" value="1"/>
</dbReference>
<evidence type="ECO:0000256" key="6">
    <source>
        <dbReference type="ARBA" id="ARBA00049183"/>
    </source>
</evidence>
<comment type="caution">
    <text evidence="10">The sequence shown here is derived from an EMBL/GenBank/DDBJ whole genome shotgun (WGS) entry which is preliminary data.</text>
</comment>
<dbReference type="PANTHER" id="PTHR42755:SF1">
    <property type="entry name" value="3-DEOXY-D-MANNO-OCTULOSONIC ACID TRANSFERASE, MITOCHONDRIAL-RELATED"/>
    <property type="match status" value="1"/>
</dbReference>
<dbReference type="SUPFAM" id="SSF53756">
    <property type="entry name" value="UDP-Glycosyltransferase/glycogen phosphorylase"/>
    <property type="match status" value="1"/>
</dbReference>
<evidence type="ECO:0000256" key="2">
    <source>
        <dbReference type="ARBA" id="ARBA00012621"/>
    </source>
</evidence>
<evidence type="ECO:0000256" key="5">
    <source>
        <dbReference type="ARBA" id="ARBA00031445"/>
    </source>
</evidence>
<evidence type="ECO:0000313" key="10">
    <source>
        <dbReference type="EMBL" id="MBB5285110.1"/>
    </source>
</evidence>
<evidence type="ECO:0000256" key="7">
    <source>
        <dbReference type="PIRSR" id="PIRSR639901-1"/>
    </source>
</evidence>
<dbReference type="InterPro" id="IPR007507">
    <property type="entry name" value="Glycos_transf_N"/>
</dbReference>
<comment type="catalytic activity">
    <reaction evidence="6 8">
        <text>lipid IVA (E. coli) + CMP-3-deoxy-beta-D-manno-octulosonate = alpha-Kdo-(2-&gt;6)-lipid IVA (E. coli) + CMP + H(+)</text>
        <dbReference type="Rhea" id="RHEA:28066"/>
        <dbReference type="ChEBI" id="CHEBI:15378"/>
        <dbReference type="ChEBI" id="CHEBI:58603"/>
        <dbReference type="ChEBI" id="CHEBI:60364"/>
        <dbReference type="ChEBI" id="CHEBI:60377"/>
        <dbReference type="ChEBI" id="CHEBI:85987"/>
        <dbReference type="EC" id="2.4.99.12"/>
    </reaction>
</comment>
<organism evidence="10 11">
    <name type="scientific">Rhabdobacter roseus</name>
    <dbReference type="NCBI Taxonomy" id="1655419"/>
    <lineage>
        <taxon>Bacteria</taxon>
        <taxon>Pseudomonadati</taxon>
        <taxon>Bacteroidota</taxon>
        <taxon>Cytophagia</taxon>
        <taxon>Cytophagales</taxon>
        <taxon>Cytophagaceae</taxon>
        <taxon>Rhabdobacter</taxon>
    </lineage>
</organism>
<evidence type="ECO:0000256" key="1">
    <source>
        <dbReference type="ARBA" id="ARBA00004713"/>
    </source>
</evidence>
<sequence length="416" mass="46777">MSVLIYTLSIKAYSWLMHVVALFHPKAKRWVDGRKGLLLRLSNELPGSTEGRPVAWFHAASLGEFEQGRPVMEAFQKNYPGYAILLTFFSPSGYEVRKNYAVADYVCYLPLDTAVNARKFVRLVNPRIAFFIKYEFWYHYLHELRLQKASIVSFASIFRPTQPFFRFYGQLHRTMLRYFDHIVVQNGESERLLAGIGISSVSCAGDTRFDRVHQIAQAARSLPLIEAFVGQVPCLVVGSAWEADMKVLIEVLNGLEQPLKVIIAPHEIHDAELEQWAKRLRLKTARYSAYTAADVSADCLFIDNVGMLSSLYRYGQMAYIGGAFGAGLHNILEAATFGLPVFFGNKNYRKFQEAVDLTEAGGALAVSDASELGKAMVRLLTDSALRAEKGNLNRQYVQARTGATEQVMQVVHRLLS</sequence>
<comment type="similarity">
    <text evidence="8">Belongs to the glycosyltransferase group 1 family.</text>
</comment>
<comment type="subcellular location">
    <subcellularLocation>
        <location evidence="8">Cell membrane</location>
    </subcellularLocation>
</comment>
<evidence type="ECO:0000259" key="9">
    <source>
        <dbReference type="Pfam" id="PF04413"/>
    </source>
</evidence>
<evidence type="ECO:0000256" key="3">
    <source>
        <dbReference type="ARBA" id="ARBA00019077"/>
    </source>
</evidence>
<dbReference type="GO" id="GO:0005886">
    <property type="term" value="C:plasma membrane"/>
    <property type="evidence" value="ECO:0007669"/>
    <property type="project" value="UniProtKB-SubCell"/>
</dbReference>
<keyword evidence="11" id="KW-1185">Reference proteome</keyword>
<dbReference type="AlphaFoldDB" id="A0A840TYY8"/>
<gene>
    <name evidence="10" type="ORF">HNQ92_003258</name>
</gene>
<keyword evidence="8" id="KW-0472">Membrane</keyword>